<feature type="active site" description="Proton donor/acceptor" evidence="2">
    <location>
        <position position="10"/>
    </location>
</feature>
<dbReference type="NCBIfam" id="TIGR01509">
    <property type="entry name" value="HAD-SF-IA-v3"/>
    <property type="match status" value="1"/>
</dbReference>
<dbReference type="InterPro" id="IPR010972">
    <property type="entry name" value="Beta-PGM"/>
</dbReference>
<sequence>MKMIEAVIFDMDGVLTDTMPLYYEATRDTLIPFDIDYTWEQNDRLKGISRRETIRTVWEEAGRKIEEDLEIRLAEERNQRYLQLMDSLTPDHVLPGMESFLKELRENGIRMAVASSSRNAPEVLKKTGLSWAFEYIIDPLSLTRGKPDPEIFLKAREVLGVEERRCVGIEDGEAGLRGLLETGMFTVGVGSNPFMSNADWSISSTGDLTLEGLQEQYHKWYVT</sequence>
<dbReference type="NCBIfam" id="TIGR01990">
    <property type="entry name" value="bPGM"/>
    <property type="match status" value="1"/>
</dbReference>
<feature type="active site" description="Proton donor/acceptor" evidence="2">
    <location>
        <position position="12"/>
    </location>
</feature>
<evidence type="ECO:0000256" key="1">
    <source>
        <dbReference type="ARBA" id="ARBA00006171"/>
    </source>
</evidence>
<comment type="similarity">
    <text evidence="1">Belongs to the HAD-like hydrolase superfamily. CbbY/CbbZ/Gph/YieH family.</text>
</comment>
<evidence type="ECO:0000313" key="6">
    <source>
        <dbReference type="EMBL" id="TYS51380.1"/>
    </source>
</evidence>
<dbReference type="InterPro" id="IPR023214">
    <property type="entry name" value="HAD_sf"/>
</dbReference>
<dbReference type="Pfam" id="PF00702">
    <property type="entry name" value="Hydrolase"/>
    <property type="match status" value="1"/>
</dbReference>
<evidence type="ECO:0000256" key="4">
    <source>
        <dbReference type="PIRSR" id="PIRSR610972-3"/>
    </source>
</evidence>
<evidence type="ECO:0000256" key="5">
    <source>
        <dbReference type="PIRSR" id="PIRSR610972-4"/>
    </source>
</evidence>
<accession>A0A5D4RKA5</accession>
<feature type="binding site" evidence="3">
    <location>
        <begin position="45"/>
        <end position="50"/>
    </location>
    <ligand>
        <name>substrate</name>
    </ligand>
</feature>
<dbReference type="EMBL" id="VTEQ01000006">
    <property type="protein sequence ID" value="TYS51380.1"/>
    <property type="molecule type" value="Genomic_DNA"/>
</dbReference>
<feature type="binding site" evidence="3">
    <location>
        <position position="146"/>
    </location>
    <ligand>
        <name>substrate</name>
    </ligand>
</feature>
<evidence type="ECO:0000256" key="3">
    <source>
        <dbReference type="PIRSR" id="PIRSR610972-2"/>
    </source>
</evidence>
<dbReference type="GO" id="GO:0008801">
    <property type="term" value="F:beta-phosphoglucomutase activity"/>
    <property type="evidence" value="ECO:0007669"/>
    <property type="project" value="UniProtKB-EC"/>
</dbReference>
<dbReference type="SFLD" id="SFLDS00003">
    <property type="entry name" value="Haloacid_Dehalogenase"/>
    <property type="match status" value="1"/>
</dbReference>
<keyword evidence="4" id="KW-0479">Metal-binding</keyword>
<dbReference type="Gene3D" id="1.10.150.240">
    <property type="entry name" value="Putative phosphatase, domain 2"/>
    <property type="match status" value="1"/>
</dbReference>
<keyword evidence="6" id="KW-0413">Isomerase</keyword>
<reference evidence="6 7" key="1">
    <citation type="submission" date="2019-08" db="EMBL/GenBank/DDBJ databases">
        <title>Bacillus genomes from the desert of Cuatro Cienegas, Coahuila.</title>
        <authorList>
            <person name="Olmedo-Alvarez G."/>
        </authorList>
    </citation>
    <scope>NUCLEOTIDE SEQUENCE [LARGE SCALE GENOMIC DNA]</scope>
    <source>
        <strain evidence="6 7">CH108_3D</strain>
    </source>
</reference>
<dbReference type="NCBIfam" id="TIGR02009">
    <property type="entry name" value="PGMB-YQAB-SF"/>
    <property type="match status" value="1"/>
</dbReference>
<feature type="site" description="Important for catalytic activity and assists the phosphoryl transfer reaction to Asp8 by balancing charge and orienting the reacting groups" evidence="5">
    <location>
        <position position="146"/>
    </location>
</feature>
<dbReference type="GO" id="GO:0000287">
    <property type="term" value="F:magnesium ion binding"/>
    <property type="evidence" value="ECO:0007669"/>
    <property type="project" value="InterPro"/>
</dbReference>
<dbReference type="CDD" id="cd02598">
    <property type="entry name" value="HAD_BPGM"/>
    <property type="match status" value="1"/>
</dbReference>
<gene>
    <name evidence="6" type="primary">pgmB</name>
    <name evidence="6" type="ORF">FZC83_17545</name>
</gene>
<dbReference type="Gene3D" id="3.40.50.1000">
    <property type="entry name" value="HAD superfamily/HAD-like"/>
    <property type="match status" value="1"/>
</dbReference>
<comment type="cofactor">
    <cofactor evidence="4">
        <name>Mg(2+)</name>
        <dbReference type="ChEBI" id="CHEBI:18420"/>
    </cofactor>
    <text evidence="4">Binds 2 magnesium ions per subunit.</text>
</comment>
<feature type="binding site" evidence="4">
    <location>
        <position position="10"/>
    </location>
    <ligand>
        <name>Mg(2+)</name>
        <dbReference type="ChEBI" id="CHEBI:18420"/>
    </ligand>
</feature>
<dbReference type="PRINTS" id="PR00413">
    <property type="entry name" value="HADHALOGNASE"/>
</dbReference>
<evidence type="ECO:0000313" key="7">
    <source>
        <dbReference type="Proteomes" id="UP000322997"/>
    </source>
</evidence>
<dbReference type="Proteomes" id="UP000322997">
    <property type="component" value="Unassembled WGS sequence"/>
</dbReference>
<comment type="caution">
    <text evidence="6">The sequence shown here is derived from an EMBL/GenBank/DDBJ whole genome shotgun (WGS) entry which is preliminary data.</text>
</comment>
<organism evidence="6 7">
    <name type="scientific">Rossellomorea marisflavi</name>
    <dbReference type="NCBI Taxonomy" id="189381"/>
    <lineage>
        <taxon>Bacteria</taxon>
        <taxon>Bacillati</taxon>
        <taxon>Bacillota</taxon>
        <taxon>Bacilli</taxon>
        <taxon>Bacillales</taxon>
        <taxon>Bacillaceae</taxon>
        <taxon>Rossellomorea</taxon>
    </lineage>
</organism>
<protein>
    <submittedName>
        <fullName evidence="6">Beta-phosphoglucomutase</fullName>
        <ecNumber evidence="6">5.4.2.6</ecNumber>
    </submittedName>
</protein>
<feature type="binding site" evidence="3">
    <location>
        <begin position="10"/>
        <end position="12"/>
    </location>
    <ligand>
        <name>substrate</name>
    </ligand>
</feature>
<dbReference type="RefSeq" id="WP_079514208.1">
    <property type="nucleotide sequence ID" value="NZ_CP128801.1"/>
</dbReference>
<dbReference type="InterPro" id="IPR023198">
    <property type="entry name" value="PGP-like_dom2"/>
</dbReference>
<evidence type="ECO:0000256" key="2">
    <source>
        <dbReference type="PIRSR" id="PIRSR610972-1"/>
    </source>
</evidence>
<dbReference type="AlphaFoldDB" id="A0A5D4RKA5"/>
<dbReference type="InterPro" id="IPR036412">
    <property type="entry name" value="HAD-like_sf"/>
</dbReference>
<dbReference type="SFLD" id="SFLDG01129">
    <property type="entry name" value="C1.5:_HAD__Beta-PGM__Phosphata"/>
    <property type="match status" value="1"/>
</dbReference>
<dbReference type="GO" id="GO:0005975">
    <property type="term" value="P:carbohydrate metabolic process"/>
    <property type="evidence" value="ECO:0007669"/>
    <property type="project" value="InterPro"/>
</dbReference>
<feature type="binding site" evidence="3">
    <location>
        <begin position="115"/>
        <end position="119"/>
    </location>
    <ligand>
        <name>substrate</name>
    </ligand>
</feature>
<feature type="binding site" evidence="4">
    <location>
        <position position="170"/>
    </location>
    <ligand>
        <name>Mg(2+)</name>
        <dbReference type="ChEBI" id="CHEBI:18420"/>
    </ligand>
</feature>
<dbReference type="PANTHER" id="PTHR18901:SF38">
    <property type="entry name" value="PSEUDOURIDINE-5'-PHOSPHATASE"/>
    <property type="match status" value="1"/>
</dbReference>
<dbReference type="InterPro" id="IPR010976">
    <property type="entry name" value="B-phosphoglucomutase_hydrolase"/>
</dbReference>
<dbReference type="SFLD" id="SFLDG01135">
    <property type="entry name" value="C1.5.6:_HAD__Beta-PGM__Phospha"/>
    <property type="match status" value="1"/>
</dbReference>
<proteinExistence type="inferred from homology"/>
<name>A0A5D4RKA5_9BACI</name>
<dbReference type="SUPFAM" id="SSF56784">
    <property type="entry name" value="HAD-like"/>
    <property type="match status" value="1"/>
</dbReference>
<keyword evidence="4" id="KW-0460">Magnesium</keyword>
<feature type="site" description="Important for catalytic activity and assists the phosphoryl transfer reaction to Asp8 by balancing charge and orienting the reacting groups" evidence="5">
    <location>
        <position position="115"/>
    </location>
</feature>
<dbReference type="EC" id="5.4.2.6" evidence="6"/>
<dbReference type="InterPro" id="IPR006439">
    <property type="entry name" value="HAD-SF_hydro_IA"/>
</dbReference>
<dbReference type="PANTHER" id="PTHR18901">
    <property type="entry name" value="2-DEOXYGLUCOSE-6-PHOSPHATE PHOSPHATASE 2"/>
    <property type="match status" value="1"/>
</dbReference>
<feature type="binding site" evidence="4">
    <location>
        <position position="12"/>
    </location>
    <ligand>
        <name>Mg(2+)</name>
        <dbReference type="ChEBI" id="CHEBI:18420"/>
    </ligand>
</feature>
<feature type="binding site" evidence="4">
    <location>
        <position position="171"/>
    </location>
    <ligand>
        <name>Mg(2+)</name>
        <dbReference type="ChEBI" id="CHEBI:18420"/>
    </ligand>
</feature>